<accession>A0A1I1CFQ3</accession>
<dbReference type="Proteomes" id="UP000243799">
    <property type="component" value="Unassembled WGS sequence"/>
</dbReference>
<evidence type="ECO:0000256" key="2">
    <source>
        <dbReference type="ARBA" id="ARBA00022723"/>
    </source>
</evidence>
<evidence type="ECO:0000256" key="3">
    <source>
        <dbReference type="ARBA" id="ARBA00022842"/>
    </source>
</evidence>
<keyword evidence="3" id="KW-0460">Magnesium</keyword>
<dbReference type="GO" id="GO:0000287">
    <property type="term" value="F:magnesium ion binding"/>
    <property type="evidence" value="ECO:0007669"/>
    <property type="project" value="TreeGrafter"/>
</dbReference>
<dbReference type="SUPFAM" id="SSF51621">
    <property type="entry name" value="Phosphoenolpyruvate/pyruvate domain"/>
    <property type="match status" value="1"/>
</dbReference>
<proteinExistence type="predicted"/>
<sequence length="183" mass="19241">MTARSYLYVPGDQPEKLAGAARRGADALIVDLEDAVAPSRKSDARAAACAYLRTGKAWVRINSETASLDLDAILGRPGLAGVVVPKAEPELLAEVDALLAAHPDLPILAIIETARGMRRLDAVAESARVVRLGLDEADLAGELGLRPGPDRVELWPLRSQVVVASADAGLVPPLGLSTPRFVI</sequence>
<evidence type="ECO:0000313" key="6">
    <source>
        <dbReference type="Proteomes" id="UP000243799"/>
    </source>
</evidence>
<dbReference type="Pfam" id="PF03328">
    <property type="entry name" value="HpcH_HpaI"/>
    <property type="match status" value="1"/>
</dbReference>
<dbReference type="InterPro" id="IPR005000">
    <property type="entry name" value="Aldolase/citrate-lyase_domain"/>
</dbReference>
<dbReference type="GO" id="GO:0016829">
    <property type="term" value="F:lyase activity"/>
    <property type="evidence" value="ECO:0007669"/>
    <property type="project" value="UniProtKB-KW"/>
</dbReference>
<dbReference type="InterPro" id="IPR015813">
    <property type="entry name" value="Pyrv/PenolPyrv_kinase-like_dom"/>
</dbReference>
<dbReference type="Gene3D" id="3.20.20.60">
    <property type="entry name" value="Phosphoenolpyruvate-binding domains"/>
    <property type="match status" value="1"/>
</dbReference>
<dbReference type="STRING" id="490629.SAMN05216266_1289"/>
<dbReference type="RefSeq" id="WP_218160465.1">
    <property type="nucleotide sequence ID" value="NZ_FOKG01000028.1"/>
</dbReference>
<dbReference type="GO" id="GO:0006107">
    <property type="term" value="P:oxaloacetate metabolic process"/>
    <property type="evidence" value="ECO:0007669"/>
    <property type="project" value="TreeGrafter"/>
</dbReference>
<comment type="cofactor">
    <cofactor evidence="1">
        <name>Mg(2+)</name>
        <dbReference type="ChEBI" id="CHEBI:18420"/>
    </cofactor>
</comment>
<evidence type="ECO:0000259" key="4">
    <source>
        <dbReference type="Pfam" id="PF03328"/>
    </source>
</evidence>
<feature type="domain" description="HpcH/HpaI aldolase/citrate lyase" evidence="4">
    <location>
        <begin position="4"/>
        <end position="170"/>
    </location>
</feature>
<organism evidence="5 6">
    <name type="scientific">Amycolatopsis marina</name>
    <dbReference type="NCBI Taxonomy" id="490629"/>
    <lineage>
        <taxon>Bacteria</taxon>
        <taxon>Bacillati</taxon>
        <taxon>Actinomycetota</taxon>
        <taxon>Actinomycetes</taxon>
        <taxon>Pseudonocardiales</taxon>
        <taxon>Pseudonocardiaceae</taxon>
        <taxon>Amycolatopsis</taxon>
    </lineage>
</organism>
<dbReference type="PANTHER" id="PTHR32308:SF10">
    <property type="entry name" value="CITRATE LYASE SUBUNIT BETA"/>
    <property type="match status" value="1"/>
</dbReference>
<keyword evidence="5" id="KW-0456">Lyase</keyword>
<keyword evidence="2" id="KW-0479">Metal-binding</keyword>
<keyword evidence="6" id="KW-1185">Reference proteome</keyword>
<dbReference type="AlphaFoldDB" id="A0A1I1CFQ3"/>
<protein>
    <submittedName>
        <fullName evidence="5">Citrate lyase subunit beta / citryl-CoA lyase</fullName>
    </submittedName>
</protein>
<gene>
    <name evidence="5" type="ORF">SAMN05216266_1289</name>
</gene>
<name>A0A1I1CFQ3_9PSEU</name>
<dbReference type="EMBL" id="FOKG01000028">
    <property type="protein sequence ID" value="SFB61459.1"/>
    <property type="molecule type" value="Genomic_DNA"/>
</dbReference>
<evidence type="ECO:0000313" key="5">
    <source>
        <dbReference type="EMBL" id="SFB61459.1"/>
    </source>
</evidence>
<dbReference type="InterPro" id="IPR040442">
    <property type="entry name" value="Pyrv_kinase-like_dom_sf"/>
</dbReference>
<evidence type="ECO:0000256" key="1">
    <source>
        <dbReference type="ARBA" id="ARBA00001946"/>
    </source>
</evidence>
<reference evidence="6" key="1">
    <citation type="submission" date="2016-10" db="EMBL/GenBank/DDBJ databases">
        <authorList>
            <person name="Varghese N."/>
            <person name="Submissions S."/>
        </authorList>
    </citation>
    <scope>NUCLEOTIDE SEQUENCE [LARGE SCALE GENOMIC DNA]</scope>
    <source>
        <strain evidence="6">CGMCC 4.3568</strain>
    </source>
</reference>
<dbReference type="PANTHER" id="PTHR32308">
    <property type="entry name" value="LYASE BETA SUBUNIT, PUTATIVE (AFU_ORTHOLOGUE AFUA_4G13030)-RELATED"/>
    <property type="match status" value="1"/>
</dbReference>